<feature type="coiled-coil region" evidence="1">
    <location>
        <begin position="279"/>
        <end position="306"/>
    </location>
</feature>
<keyword evidence="1" id="KW-0175">Coiled coil</keyword>
<feature type="coiled-coil region" evidence="1">
    <location>
        <begin position="595"/>
        <end position="622"/>
    </location>
</feature>
<evidence type="ECO:0000313" key="2">
    <source>
        <dbReference type="EMBL" id="KAK8838674.1"/>
    </source>
</evidence>
<protein>
    <submittedName>
        <fullName evidence="2">Uncharacterized protein</fullName>
    </submittedName>
</protein>
<proteinExistence type="predicted"/>
<comment type="caution">
    <text evidence="2">The sequence shown here is derived from an EMBL/GenBank/DDBJ whole genome shotgun (WGS) entry which is preliminary data.</text>
</comment>
<dbReference type="EMBL" id="JAPFFF010000054">
    <property type="protein sequence ID" value="KAK8838674.1"/>
    <property type="molecule type" value="Genomic_DNA"/>
</dbReference>
<evidence type="ECO:0000313" key="3">
    <source>
        <dbReference type="Proteomes" id="UP001470230"/>
    </source>
</evidence>
<sequence>MIQLHRIIFELQSTSEHLKFQKEFICDFFNPRIDNAINAYREHMSKMQKVALEDYDFIIDRTDRFYQRKYQNLLKSYSEEVDSLRNSSITAVNELDNEKQNTLQLLSQFRNKIIIFEKDSQKEIEGRLNKFKFLVDKTKEEGEIKFKTEMSNLQLREQKFISESEQKHKKMMEDHLLLIELIKSGFIPPKLNISTIKSKIKDIKKCISGYKSNLQSLQSYALKQISVNRNKINQLIKDLKLLMMKNQDEQISIQKVLDSQNSEFGKIIQQLKQNFDLIKQQYLLEIEQKLNELNSLKIQLQKEYDDRKNGLSQNDLDDEMQLSNLKKALDEELQSIMSSFENERKKMIQKVEDLQKQIELFIVQSEELINQLKNQLTELIAAHKSEIDDYKSTFNKEKEELLKSFEKELRETIEQFKKSTDENTESEAQLKLAIKELENEKENLKTIHGQQINEFDDKTAKELNDIQKETNEKVSTLENQIESMLDDYSKSLDNEILETIKDNEKKKSELIQNLTNQYESEMTMIRESGYSKAAYEHLLKKYQDEHLKLVEQLKQMVPFVITDDMFANMLLVINDLEKELQDHMIIASSQKRCINLEGEKKYDDLQKKITNLQQKTQNSRARNQTIQSIKIHIARAIKTKEETLSQLNNEYSQLFVSNRIRTRYNINDDEINKLNDKLSEVIKDSENSISEALSLTEQKKKSLCDEFSSQIQILNDEIKNVVSLTQQQNSLYQDKMNELNNTSNINKMNYNQSYENSVNYYLNVFDNMKRNFLESEHVLRLQIKDQSFQNSRNHDSYRSNELEEHRKHIKSLNETEEQNNEYLLNKQKIKDDMLSKINDFQSRKGIIVRKANDVQPQSPEKEKIEKLEHQLKVITNKLNVSLQDLIECKNIYMNQEKKINQSFKGNQETGSIKLKQNCVNYDVI</sequence>
<organism evidence="2 3">
    <name type="scientific">Tritrichomonas musculus</name>
    <dbReference type="NCBI Taxonomy" id="1915356"/>
    <lineage>
        <taxon>Eukaryota</taxon>
        <taxon>Metamonada</taxon>
        <taxon>Parabasalia</taxon>
        <taxon>Tritrichomonadida</taxon>
        <taxon>Tritrichomonadidae</taxon>
        <taxon>Tritrichomonas</taxon>
    </lineage>
</organism>
<dbReference type="Proteomes" id="UP001470230">
    <property type="component" value="Unassembled WGS sequence"/>
</dbReference>
<name>A0ABR2GXL6_9EUKA</name>
<gene>
    <name evidence="2" type="ORF">M9Y10_032711</name>
</gene>
<feature type="coiled-coil region" evidence="1">
    <location>
        <begin position="337"/>
        <end position="552"/>
    </location>
</feature>
<evidence type="ECO:0000256" key="1">
    <source>
        <dbReference type="SAM" id="Coils"/>
    </source>
</evidence>
<reference evidence="2 3" key="1">
    <citation type="submission" date="2024-04" db="EMBL/GenBank/DDBJ databases">
        <title>Tritrichomonas musculus Genome.</title>
        <authorList>
            <person name="Alves-Ferreira E."/>
            <person name="Grigg M."/>
            <person name="Lorenzi H."/>
            <person name="Galac M."/>
        </authorList>
    </citation>
    <scope>NUCLEOTIDE SEQUENCE [LARGE SCALE GENOMIC DNA]</scope>
    <source>
        <strain evidence="2 3">EAF2021</strain>
    </source>
</reference>
<feature type="coiled-coil region" evidence="1">
    <location>
        <begin position="67"/>
        <end position="112"/>
    </location>
</feature>
<keyword evidence="3" id="KW-1185">Reference proteome</keyword>
<accession>A0ABR2GXL6</accession>